<name>A0ABY7RS00_9DEIN</name>
<feature type="domain" description="PglD N-terminal" evidence="1">
    <location>
        <begin position="25"/>
        <end position="93"/>
    </location>
</feature>
<dbReference type="PANTHER" id="PTHR43300:SF7">
    <property type="entry name" value="UDP-N-ACETYLBACILLOSAMINE N-ACETYLTRANSFERASE"/>
    <property type="match status" value="1"/>
</dbReference>
<dbReference type="PANTHER" id="PTHR43300">
    <property type="entry name" value="ACETYLTRANSFERASE"/>
    <property type="match status" value="1"/>
</dbReference>
<dbReference type="CDD" id="cd03360">
    <property type="entry name" value="LbH_AT_putative"/>
    <property type="match status" value="1"/>
</dbReference>
<dbReference type="InterPro" id="IPR041561">
    <property type="entry name" value="PglD_N"/>
</dbReference>
<dbReference type="InterPro" id="IPR011004">
    <property type="entry name" value="Trimer_LpxA-like_sf"/>
</dbReference>
<organism evidence="2 3">
    <name type="scientific">Thermus antranikianii</name>
    <dbReference type="NCBI Taxonomy" id="88190"/>
    <lineage>
        <taxon>Bacteria</taxon>
        <taxon>Thermotogati</taxon>
        <taxon>Deinococcota</taxon>
        <taxon>Deinococci</taxon>
        <taxon>Thermales</taxon>
        <taxon>Thermaceae</taxon>
        <taxon>Thermus</taxon>
    </lineage>
</organism>
<dbReference type="SUPFAM" id="SSF51161">
    <property type="entry name" value="Trimeric LpxA-like enzymes"/>
    <property type="match status" value="1"/>
</dbReference>
<dbReference type="Pfam" id="PF17836">
    <property type="entry name" value="PglD_N"/>
    <property type="match status" value="1"/>
</dbReference>
<evidence type="ECO:0000259" key="1">
    <source>
        <dbReference type="Pfam" id="PF17836"/>
    </source>
</evidence>
<sequence>MPRGTPPCRSLRVAREYEASGGRGGGHGKVAVATALEAGMEVVAVLDDAPTKWGSSLLGAPVLGPVSAFERFLQKDVRFVLAIGENRVRQKLASLMAGVDWATLVHPRAYVHATASLGEGTVVFAGAIVQPMVQVGRHVIVNTSAVVEHDCRIGDWVHLASGTRLAGSVEVGEGAFVGAGAVVIPGKRLGRWSIVGAGAVVVRDIPDFSLAYGVPAEVRRKIQGEP</sequence>
<protein>
    <submittedName>
        <fullName evidence="2">Transferase</fullName>
    </submittedName>
</protein>
<dbReference type="Gene3D" id="3.40.50.20">
    <property type="match status" value="1"/>
</dbReference>
<keyword evidence="2" id="KW-0808">Transferase</keyword>
<accession>A0ABY7RS00</accession>
<dbReference type="EMBL" id="CP046617">
    <property type="protein sequence ID" value="WCM40459.1"/>
    <property type="molecule type" value="Genomic_DNA"/>
</dbReference>
<evidence type="ECO:0000313" key="2">
    <source>
        <dbReference type="EMBL" id="WCM40459.1"/>
    </source>
</evidence>
<evidence type="ECO:0000313" key="3">
    <source>
        <dbReference type="Proteomes" id="UP001317488"/>
    </source>
</evidence>
<dbReference type="NCBIfam" id="TIGR03570">
    <property type="entry name" value="NeuD_NnaD"/>
    <property type="match status" value="1"/>
</dbReference>
<dbReference type="InterPro" id="IPR050179">
    <property type="entry name" value="Trans_hexapeptide_repeat"/>
</dbReference>
<reference evidence="2 3" key="1">
    <citation type="submission" date="2019-12" db="EMBL/GenBank/DDBJ databases">
        <authorList>
            <person name="An T."/>
        </authorList>
    </citation>
    <scope>NUCLEOTIDE SEQUENCE [LARGE SCALE GENOMIC DNA]</scope>
    <source>
        <strain evidence="2 3">JCM 19900</strain>
    </source>
</reference>
<keyword evidence="3" id="KW-1185">Reference proteome</keyword>
<dbReference type="Gene3D" id="2.160.10.10">
    <property type="entry name" value="Hexapeptide repeat proteins"/>
    <property type="match status" value="1"/>
</dbReference>
<proteinExistence type="predicted"/>
<gene>
    <name evidence="2" type="ORF">GO600_10445</name>
</gene>
<dbReference type="InterPro" id="IPR020019">
    <property type="entry name" value="AcTrfase_PglD-like"/>
</dbReference>
<dbReference type="Proteomes" id="UP001317488">
    <property type="component" value="Chromosome"/>
</dbReference>
<dbReference type="GO" id="GO:0016740">
    <property type="term" value="F:transferase activity"/>
    <property type="evidence" value="ECO:0007669"/>
    <property type="project" value="UniProtKB-KW"/>
</dbReference>